<evidence type="ECO:0000256" key="2">
    <source>
        <dbReference type="ARBA" id="ARBA00022737"/>
    </source>
</evidence>
<evidence type="ECO:0000256" key="1">
    <source>
        <dbReference type="ARBA" id="ARBA00008675"/>
    </source>
</evidence>
<evidence type="ECO:0000256" key="3">
    <source>
        <dbReference type="ARBA" id="ARBA00023015"/>
    </source>
</evidence>
<dbReference type="GO" id="GO:0005524">
    <property type="term" value="F:ATP binding"/>
    <property type="evidence" value="ECO:0007669"/>
    <property type="project" value="InterPro"/>
</dbReference>
<evidence type="ECO:0000259" key="7">
    <source>
        <dbReference type="PROSITE" id="PS51903"/>
    </source>
</evidence>
<evidence type="ECO:0000256" key="5">
    <source>
        <dbReference type="PROSITE-ProRule" id="PRU01251"/>
    </source>
</evidence>
<dbReference type="Pfam" id="PF02861">
    <property type="entry name" value="Clp_N"/>
    <property type="match status" value="1"/>
</dbReference>
<evidence type="ECO:0000256" key="4">
    <source>
        <dbReference type="ARBA" id="ARBA00023163"/>
    </source>
</evidence>
<dbReference type="Pfam" id="PF23569">
    <property type="entry name" value="NBD_SMAX1"/>
    <property type="match status" value="1"/>
</dbReference>
<dbReference type="Pfam" id="PF26587">
    <property type="entry name" value="AAA_lid_SMAX1"/>
    <property type="match status" value="1"/>
</dbReference>
<dbReference type="InterPro" id="IPR058680">
    <property type="entry name" value="NBD_SMAX1-like"/>
</dbReference>
<keyword evidence="2 5" id="KW-0677">Repeat</keyword>
<dbReference type="InterPro" id="IPR027417">
    <property type="entry name" value="P-loop_NTPase"/>
</dbReference>
<accession>A0AAN7GAT7</accession>
<dbReference type="InterPro" id="IPR004176">
    <property type="entry name" value="Clp_R_N"/>
</dbReference>
<keyword evidence="3" id="KW-0805">Transcription regulation</keyword>
<keyword evidence="4" id="KW-0804">Transcription</keyword>
<evidence type="ECO:0000313" key="9">
    <source>
        <dbReference type="Proteomes" id="UP001345219"/>
    </source>
</evidence>
<feature type="region of interest" description="Disordered" evidence="6">
    <location>
        <begin position="902"/>
        <end position="941"/>
    </location>
</feature>
<dbReference type="EMBL" id="JAXIOK010000024">
    <property type="protein sequence ID" value="KAK4741800.1"/>
    <property type="molecule type" value="Genomic_DNA"/>
</dbReference>
<gene>
    <name evidence="8" type="ORF">SAY87_025388</name>
</gene>
<organism evidence="8 9">
    <name type="scientific">Trapa incisa</name>
    <dbReference type="NCBI Taxonomy" id="236973"/>
    <lineage>
        <taxon>Eukaryota</taxon>
        <taxon>Viridiplantae</taxon>
        <taxon>Streptophyta</taxon>
        <taxon>Embryophyta</taxon>
        <taxon>Tracheophyta</taxon>
        <taxon>Spermatophyta</taxon>
        <taxon>Magnoliopsida</taxon>
        <taxon>eudicotyledons</taxon>
        <taxon>Gunneridae</taxon>
        <taxon>Pentapetalae</taxon>
        <taxon>rosids</taxon>
        <taxon>malvids</taxon>
        <taxon>Myrtales</taxon>
        <taxon>Lythraceae</taxon>
        <taxon>Trapa</taxon>
    </lineage>
</organism>
<dbReference type="PANTHER" id="PTHR43572">
    <property type="entry name" value="CHAPERONE PROTEIN CLPD, CHLOROPLASTIC"/>
    <property type="match status" value="1"/>
</dbReference>
<proteinExistence type="inferred from homology"/>
<dbReference type="SUPFAM" id="SSF52540">
    <property type="entry name" value="P-loop containing nucleoside triphosphate hydrolases"/>
    <property type="match status" value="1"/>
</dbReference>
<dbReference type="InterPro" id="IPR058954">
    <property type="entry name" value="AAA_lid_SMAX1"/>
</dbReference>
<dbReference type="InterPro" id="IPR003959">
    <property type="entry name" value="ATPase_AAA_core"/>
</dbReference>
<dbReference type="Proteomes" id="UP001345219">
    <property type="component" value="Chromosome 19"/>
</dbReference>
<dbReference type="Gene3D" id="1.10.1780.10">
    <property type="entry name" value="Clp, N-terminal domain"/>
    <property type="match status" value="1"/>
</dbReference>
<dbReference type="InterPro" id="IPR036628">
    <property type="entry name" value="Clp_N_dom_sf"/>
</dbReference>
<sequence length="1094" mass="120525">MPTPVSVARQCLTEEAARALDDAVSVARRRSHAQTNSLHAVSALLSLPSSPLREACGRAWSVAYSPRLQFKALELSVGVSLDRLPCVKNVEEPPISNSLMAAIKRSQANQKRSPESFHLQQIHSSQQATSLTIKVELKHFLLSILDDPIVSRVFGEAGFRSYDIKLAIVQPAVPPASRLFRSSCPPPIFLCNLMDGGSHFPGSGEDSNENFRRIGEVLGRKSGKNPIIIGMCSKSALESFLDGVESGKQGVLSAGLDRLSTISIENDIGEGVKMSEKFNELSHELRHSSNSGVIVSLGPLTSLIHEDGDAPQQEAARYVVSELTALLKAHKERLWVIGAAESYETFQKFLSQFPDAEKDWDLHLLPITYRSSSSSAQIFSTSKSSLMGSFVPFGGFFSMPTEYATPSSSPFSGSQCDLCNKKCAKEVAALMQDGSSTSVSDRCSTNLPSWLQMSESDSHKPMDVSKKDDRTTLNAKILELQNKWNKVCHSLHNHQPVFNLAIQQARPEVVATDSFNVAADPRKWCSDGSPISGNKCPQVAASIATDLDRISHQEKDRGAQMASQAEQAHMQNISETNQITRIGGLLPSQKLPTYNLLPTHQALPPSITNVGTNLGLGLTTVQSESVPEKTWDGVPVKWRVHGHQGCTQQPLGSPSSSASVLGARLKPPLGDAQQSSPSGYNNLEMYPDPQDFKAIWGSLKGNVGWQDEALCIISQVVSCYKSGSLRRLRFGKDLWMTFLGPDVAGKRRTALALAEIFHDTKRLIYADLSSQKGIRPMCTTCEFHELQACEMLRGKTVVDYIADELRQKPNSVVYLENIDRADPLIQNRLSQALKTGKLKDTYGREFSTRNTIFVATSTVSMDREVCPSNTESDYSEERVLKSRRWQMQISVESVAAEGRSSKGMAVVVTSQKSSATKRKHSDMDNSSELDRGTGTQRRSDKLSLDLNLPVTDVEEELDDVNTETETSIEDSDSWFKDFLGQVDRNVVFKPYDFKGAAQTFLEEMRITLQSAVGFEVPLEIDDEVMMQIVAAGWQCKEQEAIKWWIRQVIRRGFLEAHQRYKLTADSTVKLASCKGIALEKQAPGLCLPASINLK</sequence>
<evidence type="ECO:0000313" key="8">
    <source>
        <dbReference type="EMBL" id="KAK4741800.1"/>
    </source>
</evidence>
<dbReference type="InterPro" id="IPR051650">
    <property type="entry name" value="SL_signaling_regulator"/>
</dbReference>
<evidence type="ECO:0000256" key="6">
    <source>
        <dbReference type="SAM" id="MobiDB-lite"/>
    </source>
</evidence>
<comment type="caution">
    <text evidence="8">The sequence shown here is derived from an EMBL/GenBank/DDBJ whole genome shotgun (WGS) entry which is preliminary data.</text>
</comment>
<feature type="domain" description="Clp R" evidence="7">
    <location>
        <begin position="8"/>
        <end position="174"/>
    </location>
</feature>
<keyword evidence="9" id="KW-1185">Reference proteome</keyword>
<comment type="similarity">
    <text evidence="1">Belongs to the ClpA/ClpB family.</text>
</comment>
<name>A0AAN7GAT7_9MYRT</name>
<dbReference type="Pfam" id="PF07724">
    <property type="entry name" value="AAA_2"/>
    <property type="match status" value="1"/>
</dbReference>
<dbReference type="Gene3D" id="3.40.50.300">
    <property type="entry name" value="P-loop containing nucleotide triphosphate hydrolases"/>
    <property type="match status" value="1"/>
</dbReference>
<dbReference type="GO" id="GO:0016887">
    <property type="term" value="F:ATP hydrolysis activity"/>
    <property type="evidence" value="ECO:0007669"/>
    <property type="project" value="InterPro"/>
</dbReference>
<dbReference type="SUPFAM" id="SSF81923">
    <property type="entry name" value="Double Clp-N motif"/>
    <property type="match status" value="1"/>
</dbReference>
<dbReference type="PROSITE" id="PS51903">
    <property type="entry name" value="CLP_R"/>
    <property type="match status" value="1"/>
</dbReference>
<protein>
    <recommendedName>
        <fullName evidence="7">Clp R domain-containing protein</fullName>
    </recommendedName>
</protein>
<reference evidence="8 9" key="1">
    <citation type="journal article" date="2023" name="Hortic Res">
        <title>Pangenome of water caltrop reveals structural variations and asymmetric subgenome divergence after allopolyploidization.</title>
        <authorList>
            <person name="Zhang X."/>
            <person name="Chen Y."/>
            <person name="Wang L."/>
            <person name="Yuan Y."/>
            <person name="Fang M."/>
            <person name="Shi L."/>
            <person name="Lu R."/>
            <person name="Comes H.P."/>
            <person name="Ma Y."/>
            <person name="Chen Y."/>
            <person name="Huang G."/>
            <person name="Zhou Y."/>
            <person name="Zheng Z."/>
            <person name="Qiu Y."/>
        </authorList>
    </citation>
    <scope>NUCLEOTIDE SEQUENCE [LARGE SCALE GENOMIC DNA]</scope>
    <source>
        <tissue evidence="8">Roots</tissue>
    </source>
</reference>
<dbReference type="PANTHER" id="PTHR43572:SF38">
    <property type="entry name" value="PROTEIN SMAX1-LIKE 6"/>
    <property type="match status" value="1"/>
</dbReference>
<dbReference type="AlphaFoldDB" id="A0AAN7GAT7"/>